<evidence type="ECO:0000313" key="7">
    <source>
        <dbReference type="Proteomes" id="UP000051166"/>
    </source>
</evidence>
<keyword evidence="2" id="KW-0963">Cytoplasm</keyword>
<protein>
    <submittedName>
        <fullName evidence="6">Ribosomal-protein-alanine N-acetyltransferase</fullName>
    </submittedName>
</protein>
<dbReference type="AlphaFoldDB" id="A0A0R1V3Z5"/>
<dbReference type="Proteomes" id="UP000051166">
    <property type="component" value="Unassembled WGS sequence"/>
</dbReference>
<dbReference type="InterPro" id="IPR050680">
    <property type="entry name" value="YpeA/RimI_acetyltransf"/>
</dbReference>
<evidence type="ECO:0000256" key="4">
    <source>
        <dbReference type="ARBA" id="ARBA00023315"/>
    </source>
</evidence>
<evidence type="ECO:0000256" key="1">
    <source>
        <dbReference type="ARBA" id="ARBA00005395"/>
    </source>
</evidence>
<dbReference type="Pfam" id="PF00583">
    <property type="entry name" value="Acetyltransf_1"/>
    <property type="match status" value="1"/>
</dbReference>
<keyword evidence="7" id="KW-1185">Reference proteome</keyword>
<reference evidence="6 7" key="1">
    <citation type="journal article" date="2015" name="Genome Announc.">
        <title>Expanding the biotechnology potential of lactobacilli through comparative genomics of 213 strains and associated genera.</title>
        <authorList>
            <person name="Sun Z."/>
            <person name="Harris H.M."/>
            <person name="McCann A."/>
            <person name="Guo C."/>
            <person name="Argimon S."/>
            <person name="Zhang W."/>
            <person name="Yang X."/>
            <person name="Jeffery I.B."/>
            <person name="Cooney J.C."/>
            <person name="Kagawa T.F."/>
            <person name="Liu W."/>
            <person name="Song Y."/>
            <person name="Salvetti E."/>
            <person name="Wrobel A."/>
            <person name="Rasinkangas P."/>
            <person name="Parkhill J."/>
            <person name="Rea M.C."/>
            <person name="O'Sullivan O."/>
            <person name="Ritari J."/>
            <person name="Douillard F.P."/>
            <person name="Paul Ross R."/>
            <person name="Yang R."/>
            <person name="Briner A.E."/>
            <person name="Felis G.E."/>
            <person name="de Vos W.M."/>
            <person name="Barrangou R."/>
            <person name="Klaenhammer T.R."/>
            <person name="Caufield P.W."/>
            <person name="Cui Y."/>
            <person name="Zhang H."/>
            <person name="O'Toole P.W."/>
        </authorList>
    </citation>
    <scope>NUCLEOTIDE SEQUENCE [LARGE SCALE GENOMIC DNA]</scope>
    <source>
        <strain evidence="6 7">DSM 16230</strain>
    </source>
</reference>
<evidence type="ECO:0000256" key="3">
    <source>
        <dbReference type="ARBA" id="ARBA00022679"/>
    </source>
</evidence>
<dbReference type="PANTHER" id="PTHR43420">
    <property type="entry name" value="ACETYLTRANSFERASE"/>
    <property type="match status" value="1"/>
</dbReference>
<feature type="domain" description="N-acetyltransferase" evidence="5">
    <location>
        <begin position="40"/>
        <end position="188"/>
    </location>
</feature>
<dbReference type="PANTHER" id="PTHR43420:SF44">
    <property type="entry name" value="ACETYLTRANSFERASE YPEA"/>
    <property type="match status" value="1"/>
</dbReference>
<gene>
    <name evidence="6" type="ORF">FD50_GL002199</name>
</gene>
<dbReference type="OrthoDB" id="9794566at2"/>
<dbReference type="PATRIC" id="fig|1423801.4.peg.2245"/>
<evidence type="ECO:0000259" key="5">
    <source>
        <dbReference type="PROSITE" id="PS51186"/>
    </source>
</evidence>
<dbReference type="EMBL" id="AZFQ01000012">
    <property type="protein sequence ID" value="KRM00223.1"/>
    <property type="molecule type" value="Genomic_DNA"/>
</dbReference>
<dbReference type="RefSeq" id="WP_056959653.1">
    <property type="nucleotide sequence ID" value="NZ_AZFQ01000012.1"/>
</dbReference>
<dbReference type="SUPFAM" id="SSF55729">
    <property type="entry name" value="Acyl-CoA N-acyltransferases (Nat)"/>
    <property type="match status" value="1"/>
</dbReference>
<dbReference type="STRING" id="1423801.FD50_GL002199"/>
<dbReference type="InterPro" id="IPR006464">
    <property type="entry name" value="AcTrfase_RimI/Ard1"/>
</dbReference>
<dbReference type="InterPro" id="IPR016181">
    <property type="entry name" value="Acyl_CoA_acyltransferase"/>
</dbReference>
<proteinExistence type="inferred from homology"/>
<dbReference type="NCBIfam" id="TIGR01575">
    <property type="entry name" value="rimI"/>
    <property type="match status" value="1"/>
</dbReference>
<evidence type="ECO:0000256" key="2">
    <source>
        <dbReference type="ARBA" id="ARBA00022490"/>
    </source>
</evidence>
<dbReference type="CDD" id="cd04301">
    <property type="entry name" value="NAT_SF"/>
    <property type="match status" value="1"/>
</dbReference>
<keyword evidence="4" id="KW-0012">Acyltransferase</keyword>
<dbReference type="Gene3D" id="3.40.630.30">
    <property type="match status" value="1"/>
</dbReference>
<dbReference type="GeneID" id="98307146"/>
<sequence>MDRLLKKFKKMQLWLQKHRIKKDELEFANLRVEINGENYLLCRALVPDIPEMYALQRQVYPQDASWDPTVFESELQDQAHKIYFILRYNDQLVAFIGGTFAVRSKDVHITNVAVMPLFQERGLGSFLLKKMIAYAAQHSFKTITLEARLSNVRAQRLYAALGFKNNGLTKNYYQSNREDAINMKYVIKKEKRESKENE</sequence>
<accession>A0A0R1V3Z5</accession>
<dbReference type="PROSITE" id="PS51186">
    <property type="entry name" value="GNAT"/>
    <property type="match status" value="1"/>
</dbReference>
<comment type="similarity">
    <text evidence="1">Belongs to the acetyltransferase family. RimI subfamily.</text>
</comment>
<organism evidence="6 7">
    <name type="scientific">Liquorilactobacillus satsumensis DSM 16230 = JCM 12392</name>
    <dbReference type="NCBI Taxonomy" id="1423801"/>
    <lineage>
        <taxon>Bacteria</taxon>
        <taxon>Bacillati</taxon>
        <taxon>Bacillota</taxon>
        <taxon>Bacilli</taxon>
        <taxon>Lactobacillales</taxon>
        <taxon>Lactobacillaceae</taxon>
        <taxon>Liquorilactobacillus</taxon>
    </lineage>
</organism>
<dbReference type="InterPro" id="IPR000182">
    <property type="entry name" value="GNAT_dom"/>
</dbReference>
<name>A0A0R1V3Z5_9LACO</name>
<keyword evidence="3 6" id="KW-0808">Transferase</keyword>
<dbReference type="GO" id="GO:0008080">
    <property type="term" value="F:N-acetyltransferase activity"/>
    <property type="evidence" value="ECO:0007669"/>
    <property type="project" value="InterPro"/>
</dbReference>
<comment type="caution">
    <text evidence="6">The sequence shown here is derived from an EMBL/GenBank/DDBJ whole genome shotgun (WGS) entry which is preliminary data.</text>
</comment>
<evidence type="ECO:0000313" key="6">
    <source>
        <dbReference type="EMBL" id="KRM00223.1"/>
    </source>
</evidence>